<dbReference type="AlphaFoldDB" id="A0A382IL79"/>
<reference evidence="2" key="1">
    <citation type="submission" date="2018-05" db="EMBL/GenBank/DDBJ databases">
        <authorList>
            <person name="Lanie J.A."/>
            <person name="Ng W.-L."/>
            <person name="Kazmierczak K.M."/>
            <person name="Andrzejewski T.M."/>
            <person name="Davidsen T.M."/>
            <person name="Wayne K.J."/>
            <person name="Tettelin H."/>
            <person name="Glass J.I."/>
            <person name="Rusch D."/>
            <person name="Podicherti R."/>
            <person name="Tsui H.-C.T."/>
            <person name="Winkler M.E."/>
        </authorList>
    </citation>
    <scope>NUCLEOTIDE SEQUENCE</scope>
</reference>
<organism evidence="2">
    <name type="scientific">marine metagenome</name>
    <dbReference type="NCBI Taxonomy" id="408172"/>
    <lineage>
        <taxon>unclassified sequences</taxon>
        <taxon>metagenomes</taxon>
        <taxon>ecological metagenomes</taxon>
    </lineage>
</organism>
<feature type="region of interest" description="Disordered" evidence="1">
    <location>
        <begin position="1"/>
        <end position="31"/>
    </location>
</feature>
<feature type="compositionally biased region" description="Polar residues" evidence="1">
    <location>
        <begin position="9"/>
        <end position="31"/>
    </location>
</feature>
<name>A0A382IL79_9ZZZZ</name>
<protein>
    <submittedName>
        <fullName evidence="2">Uncharacterized protein</fullName>
    </submittedName>
</protein>
<gene>
    <name evidence="2" type="ORF">METZ01_LOCUS253220</name>
</gene>
<proteinExistence type="predicted"/>
<accession>A0A382IL79</accession>
<sequence>APTADPKTSRTSSKRPWNTSTPLFSMSVQKR</sequence>
<feature type="non-terminal residue" evidence="2">
    <location>
        <position position="1"/>
    </location>
</feature>
<evidence type="ECO:0000313" key="2">
    <source>
        <dbReference type="EMBL" id="SVC00366.1"/>
    </source>
</evidence>
<feature type="non-terminal residue" evidence="2">
    <location>
        <position position="31"/>
    </location>
</feature>
<evidence type="ECO:0000256" key="1">
    <source>
        <dbReference type="SAM" id="MobiDB-lite"/>
    </source>
</evidence>
<dbReference type="EMBL" id="UINC01068069">
    <property type="protein sequence ID" value="SVC00366.1"/>
    <property type="molecule type" value="Genomic_DNA"/>
</dbReference>